<feature type="transmembrane region" description="Helical" evidence="1">
    <location>
        <begin position="137"/>
        <end position="155"/>
    </location>
</feature>
<evidence type="ECO:0000256" key="1">
    <source>
        <dbReference type="SAM" id="Phobius"/>
    </source>
</evidence>
<dbReference type="AlphaFoldDB" id="A0AAE2SBM2"/>
<organism evidence="2 3">
    <name type="scientific">Oceaniferula flava</name>
    <dbReference type="NCBI Taxonomy" id="2800421"/>
    <lineage>
        <taxon>Bacteria</taxon>
        <taxon>Pseudomonadati</taxon>
        <taxon>Verrucomicrobiota</taxon>
        <taxon>Verrucomicrobiia</taxon>
        <taxon>Verrucomicrobiales</taxon>
        <taxon>Verrucomicrobiaceae</taxon>
        <taxon>Oceaniferula</taxon>
    </lineage>
</organism>
<keyword evidence="1" id="KW-1133">Transmembrane helix</keyword>
<accession>A0AAE2SBM2</accession>
<protein>
    <submittedName>
        <fullName evidence="2">Uncharacterized protein</fullName>
    </submittedName>
</protein>
<dbReference type="Proteomes" id="UP000634206">
    <property type="component" value="Unassembled WGS sequence"/>
</dbReference>
<comment type="caution">
    <text evidence="2">The sequence shown here is derived from an EMBL/GenBank/DDBJ whole genome shotgun (WGS) entry which is preliminary data.</text>
</comment>
<name>A0AAE2SBM2_9BACT</name>
<keyword evidence="3" id="KW-1185">Reference proteome</keyword>
<keyword evidence="1" id="KW-0812">Transmembrane</keyword>
<evidence type="ECO:0000313" key="3">
    <source>
        <dbReference type="Proteomes" id="UP000634206"/>
    </source>
</evidence>
<keyword evidence="1" id="KW-0472">Membrane</keyword>
<reference evidence="2" key="1">
    <citation type="submission" date="2021-01" db="EMBL/GenBank/DDBJ databases">
        <title>Modified the classification status of verrucomicrobia.</title>
        <authorList>
            <person name="Feng X."/>
        </authorList>
    </citation>
    <scope>NUCLEOTIDE SEQUENCE</scope>
    <source>
        <strain evidence="2">5K15</strain>
    </source>
</reference>
<proteinExistence type="predicted"/>
<gene>
    <name evidence="2" type="ORF">JIN83_07320</name>
</gene>
<sequence>MDKKQAKFLLHSFRPDGADAGDTDFKEALQLAVEDRELGEWLADERAADSEFAAALADIEIPETLRLSLLSVMRGESLDDPAEYEEMDHLLQQALADVTPPAGLRDQILAAMEVEQNARQDDSEDKIVPMPFNARKWMSVAAVAAALVLGAFLAFQVDIGAEKKALATNQIQQAAVELLSEGVSFDVADSDSTHLTSWLADHDLPAPASLSELPAGLREMKSRGCTKMQLGNGKVASLVCFVAGEQKTAHLVIVRNEDVSDLDLPTMDNVAKKDCYTCPVSLWNYIRWKDSKHTFILMAKQKAASQSELVSYF</sequence>
<evidence type="ECO:0000313" key="2">
    <source>
        <dbReference type="EMBL" id="MBK1854764.1"/>
    </source>
</evidence>
<dbReference type="EMBL" id="JAENIG010000004">
    <property type="protein sequence ID" value="MBK1854764.1"/>
    <property type="molecule type" value="Genomic_DNA"/>
</dbReference>
<dbReference type="RefSeq" id="WP_309489375.1">
    <property type="nucleotide sequence ID" value="NZ_JAENIG010000004.1"/>
</dbReference>